<evidence type="ECO:0000256" key="1">
    <source>
        <dbReference type="SAM" id="MobiDB-lite"/>
    </source>
</evidence>
<proteinExistence type="predicted"/>
<comment type="caution">
    <text evidence="2">The sequence shown here is derived from an EMBL/GenBank/DDBJ whole genome shotgun (WGS) entry which is preliminary data.</text>
</comment>
<dbReference type="RefSeq" id="WP_099093528.1">
    <property type="nucleotide sequence ID" value="NZ_PDNU01000001.1"/>
</dbReference>
<name>A0A2C7AFJ4_9PROT</name>
<protein>
    <submittedName>
        <fullName evidence="2">Uncharacterized protein</fullName>
    </submittedName>
</protein>
<evidence type="ECO:0000313" key="3">
    <source>
        <dbReference type="Proteomes" id="UP000223527"/>
    </source>
</evidence>
<keyword evidence="3" id="KW-1185">Reference proteome</keyword>
<dbReference type="AlphaFoldDB" id="A0A2C7AFJ4"/>
<organism evidence="2 3">
    <name type="scientific">Teichococcus rhizosphaerae</name>
    <dbReference type="NCBI Taxonomy" id="1335062"/>
    <lineage>
        <taxon>Bacteria</taxon>
        <taxon>Pseudomonadati</taxon>
        <taxon>Pseudomonadota</taxon>
        <taxon>Alphaproteobacteria</taxon>
        <taxon>Acetobacterales</taxon>
        <taxon>Roseomonadaceae</taxon>
        <taxon>Roseomonas</taxon>
    </lineage>
</organism>
<sequence>MGNGDETQERAGAASWPTAHEGGPRYRPLLGPEQLRVARWRRLGDAWARLAAPLRGHALLFPRRLDAALAALRRGASAVPPRLEEAEHYFGAGLLVWVPPRRLCWQLLDVVTDGRRSFRLAHRFLDAGDWSGAAEPLASSVVHLEMAALCQPGTAYRNSGVYRYMLERAAAGQPERRNGVALATPALVEAYFTHYAALRDGMRREGYRPRHALPPAPAHALRGVGAERREGEAGLAIGPRGEVLRLLGGRHRTALAQLLDLPAMPGRVRLVHAAWLAAEAERLGLPPHRALPEALAALQARLREG</sequence>
<dbReference type="Proteomes" id="UP000223527">
    <property type="component" value="Unassembled WGS sequence"/>
</dbReference>
<evidence type="ECO:0000313" key="2">
    <source>
        <dbReference type="EMBL" id="PHK96839.1"/>
    </source>
</evidence>
<accession>A0A2C7AFJ4</accession>
<dbReference type="EMBL" id="PDNU01000001">
    <property type="protein sequence ID" value="PHK96839.1"/>
    <property type="molecule type" value="Genomic_DNA"/>
</dbReference>
<dbReference type="OrthoDB" id="7348468at2"/>
<reference evidence="2 3" key="1">
    <citation type="submission" date="2017-10" db="EMBL/GenBank/DDBJ databases">
        <authorList>
            <person name="Banno H."/>
            <person name="Chua N.-H."/>
        </authorList>
    </citation>
    <scope>NUCLEOTIDE SEQUENCE [LARGE SCALE GENOMIC DNA]</scope>
    <source>
        <strain evidence="2 3">YW11</strain>
    </source>
</reference>
<gene>
    <name evidence="2" type="ORF">CR162_00220</name>
</gene>
<feature type="region of interest" description="Disordered" evidence="1">
    <location>
        <begin position="1"/>
        <end position="25"/>
    </location>
</feature>